<dbReference type="OrthoDB" id="273060at2759"/>
<name>A0A7G2CRG5_9TRYP</name>
<keyword evidence="2" id="KW-1133">Transmembrane helix</keyword>
<keyword evidence="2" id="KW-0812">Transmembrane</keyword>
<gene>
    <name evidence="3" type="ORF">ADEAN_000988400</name>
</gene>
<dbReference type="EMBL" id="LR877169">
    <property type="protein sequence ID" value="CAD2222340.1"/>
    <property type="molecule type" value="Genomic_DNA"/>
</dbReference>
<sequence length="384" mass="44436">MRRYFFISCCTVSLSNALRQQHNQSNNNKHNNSTSKSSFDAKREREQREAAEALQRISGRVRSSKRKSRTKWTSDNATDEEAERVRKATAFTPNDSFVEVNKQPRFSLFSYFQKFNQVPINPLHNVDTLASQWTSTSKAEEGQHNPESRASLRLLQALQLSNRNKSKRSKQQDIQLSEEQKNQIILEYSKGKWWYPLYYPFRSWTDLRIKWSSRIALLAVVVCSFCLVLITVYMYGWETDQILQLSNEDQEDYLFLLNHVRYGDIYKLMEEVIKKQDPLGALPPPAIMHLTLEEARRLGWMTTDWELKNRTLHPQNALMEGDIYHLFYWGTLTLGSLFGGGGAMFSKGAADLALLRSTSKVEGDFVETVEGPKTRAESKRGFFS</sequence>
<accession>A0A7G2CRG5</accession>
<organism evidence="3 4">
    <name type="scientific">Angomonas deanei</name>
    <dbReference type="NCBI Taxonomy" id="59799"/>
    <lineage>
        <taxon>Eukaryota</taxon>
        <taxon>Discoba</taxon>
        <taxon>Euglenozoa</taxon>
        <taxon>Kinetoplastea</taxon>
        <taxon>Metakinetoplastina</taxon>
        <taxon>Trypanosomatida</taxon>
        <taxon>Trypanosomatidae</taxon>
        <taxon>Strigomonadinae</taxon>
        <taxon>Angomonas</taxon>
    </lineage>
</organism>
<keyword evidence="2" id="KW-0472">Membrane</keyword>
<feature type="compositionally biased region" description="Low complexity" evidence="1">
    <location>
        <begin position="52"/>
        <end position="61"/>
    </location>
</feature>
<protein>
    <submittedName>
        <fullName evidence="3">Uncharacterized protein</fullName>
    </submittedName>
</protein>
<dbReference type="AlphaFoldDB" id="A0A7G2CRG5"/>
<feature type="region of interest" description="Disordered" evidence="1">
    <location>
        <begin position="22"/>
        <end position="84"/>
    </location>
</feature>
<evidence type="ECO:0000313" key="3">
    <source>
        <dbReference type="EMBL" id="CAD2222340.1"/>
    </source>
</evidence>
<dbReference type="Proteomes" id="UP000515908">
    <property type="component" value="Chromosome 25"/>
</dbReference>
<evidence type="ECO:0000256" key="2">
    <source>
        <dbReference type="SAM" id="Phobius"/>
    </source>
</evidence>
<evidence type="ECO:0000256" key="1">
    <source>
        <dbReference type="SAM" id="MobiDB-lite"/>
    </source>
</evidence>
<feature type="compositionally biased region" description="Basic and acidic residues" evidence="1">
    <location>
        <begin position="39"/>
        <end position="51"/>
    </location>
</feature>
<keyword evidence="4" id="KW-1185">Reference proteome</keyword>
<evidence type="ECO:0000313" key="4">
    <source>
        <dbReference type="Proteomes" id="UP000515908"/>
    </source>
</evidence>
<dbReference type="VEuPathDB" id="TriTrypDB:ADEAN_000988400"/>
<reference evidence="3 4" key="1">
    <citation type="submission" date="2020-08" db="EMBL/GenBank/DDBJ databases">
        <authorList>
            <person name="Newling K."/>
            <person name="Davey J."/>
            <person name="Forrester S."/>
        </authorList>
    </citation>
    <scope>NUCLEOTIDE SEQUENCE [LARGE SCALE GENOMIC DNA]</scope>
    <source>
        <strain evidence="4">Crithidia deanei Carvalho (ATCC PRA-265)</strain>
    </source>
</reference>
<feature type="compositionally biased region" description="Low complexity" evidence="1">
    <location>
        <begin position="22"/>
        <end position="38"/>
    </location>
</feature>
<proteinExistence type="predicted"/>
<feature type="transmembrane region" description="Helical" evidence="2">
    <location>
        <begin position="215"/>
        <end position="236"/>
    </location>
</feature>